<dbReference type="SUPFAM" id="SSF52047">
    <property type="entry name" value="RNI-like"/>
    <property type="match status" value="1"/>
</dbReference>
<name>A0AA39UWX8_9AGAR</name>
<evidence type="ECO:0000313" key="1">
    <source>
        <dbReference type="EMBL" id="KAK0496350.1"/>
    </source>
</evidence>
<evidence type="ECO:0008006" key="3">
    <source>
        <dbReference type="Google" id="ProtNLM"/>
    </source>
</evidence>
<organism evidence="1 2">
    <name type="scientific">Armillaria luteobubalina</name>
    <dbReference type="NCBI Taxonomy" id="153913"/>
    <lineage>
        <taxon>Eukaryota</taxon>
        <taxon>Fungi</taxon>
        <taxon>Dikarya</taxon>
        <taxon>Basidiomycota</taxon>
        <taxon>Agaricomycotina</taxon>
        <taxon>Agaricomycetes</taxon>
        <taxon>Agaricomycetidae</taxon>
        <taxon>Agaricales</taxon>
        <taxon>Marasmiineae</taxon>
        <taxon>Physalacriaceae</taxon>
        <taxon>Armillaria</taxon>
    </lineage>
</organism>
<dbReference type="Proteomes" id="UP001175228">
    <property type="component" value="Unassembled WGS sequence"/>
</dbReference>
<sequence length="531" mass="60844">MSCLTCRNCGFVNLLPPVPHIPQILKAIQSTDEIVSQLLRGLRPLLDADHAFLDAEIMNLKQLWSWYEALVQEIELYRPTVMKELKHRESVYVPIRRLPREILIEIFHSICDSWWQDRQDGKVNFKYDSLDVTGPLWILGRVCGLWRNILHTSPASWARYIVVTSPFYNHSRETLQTYLRHTGEHPLSLVINFTRGHYPREGEVMPLLVQSCYRWKNVHIHITMAHTRYLESISYLPVLQTINIHIMDAYRFDHSSDMCLNAPQLWQATLAHGIHQIRLPPTITHYSGCITSAKDLQLLSQLPKLRTCHVESSRLVLDSIQESPVVIPELCQLYTDDAYALNFLTAPMLQSLTIAGGSPASLSCVPTFFRRSGCHLENFSIGEAMIESDSSARISDVFSSEACSSISHLKLEIGSWWRGHASRAFASSFAPSSILPNLQHLVLGFEERYYCNMTEWSALLDMIRSRCKARLFKVIEVQFTEEETICPDGDIKAAIQALVGENLEMRVEKLSPLYVDHYSFFWDQQPPVLTT</sequence>
<comment type="caution">
    <text evidence="1">The sequence shown here is derived from an EMBL/GenBank/DDBJ whole genome shotgun (WGS) entry which is preliminary data.</text>
</comment>
<evidence type="ECO:0000313" key="2">
    <source>
        <dbReference type="Proteomes" id="UP001175228"/>
    </source>
</evidence>
<accession>A0AA39UWX8</accession>
<dbReference type="EMBL" id="JAUEPU010000015">
    <property type="protein sequence ID" value="KAK0496350.1"/>
    <property type="molecule type" value="Genomic_DNA"/>
</dbReference>
<reference evidence="1" key="1">
    <citation type="submission" date="2023-06" db="EMBL/GenBank/DDBJ databases">
        <authorList>
            <consortium name="Lawrence Berkeley National Laboratory"/>
            <person name="Ahrendt S."/>
            <person name="Sahu N."/>
            <person name="Indic B."/>
            <person name="Wong-Bajracharya J."/>
            <person name="Merenyi Z."/>
            <person name="Ke H.-M."/>
            <person name="Monk M."/>
            <person name="Kocsube S."/>
            <person name="Drula E."/>
            <person name="Lipzen A."/>
            <person name="Balint B."/>
            <person name="Henrissat B."/>
            <person name="Andreopoulos B."/>
            <person name="Martin F.M."/>
            <person name="Harder C.B."/>
            <person name="Rigling D."/>
            <person name="Ford K.L."/>
            <person name="Foster G.D."/>
            <person name="Pangilinan J."/>
            <person name="Papanicolaou A."/>
            <person name="Barry K."/>
            <person name="LaButti K."/>
            <person name="Viragh M."/>
            <person name="Koriabine M."/>
            <person name="Yan M."/>
            <person name="Riley R."/>
            <person name="Champramary S."/>
            <person name="Plett K.L."/>
            <person name="Tsai I.J."/>
            <person name="Slot J."/>
            <person name="Sipos G."/>
            <person name="Plett J."/>
            <person name="Nagy L.G."/>
            <person name="Grigoriev I.V."/>
        </authorList>
    </citation>
    <scope>NUCLEOTIDE SEQUENCE</scope>
    <source>
        <strain evidence="1">HWK02</strain>
    </source>
</reference>
<proteinExistence type="predicted"/>
<dbReference type="AlphaFoldDB" id="A0AA39UWX8"/>
<keyword evidence="2" id="KW-1185">Reference proteome</keyword>
<protein>
    <recommendedName>
        <fullName evidence="3">F-box domain-containing protein</fullName>
    </recommendedName>
</protein>
<gene>
    <name evidence="1" type="ORF">EDD18DRAFT_203293</name>
</gene>